<protein>
    <submittedName>
        <fullName evidence="1">Extracellular solute-binding protein</fullName>
    </submittedName>
</protein>
<sequence>MTVIGKKMSITGLTIVMLAGGILAGCSSDEKKGNAGGDKKETVTLKMIESLTSPERTTLLKNMLGEFEKQNPTIKVELISPPLQNADTKIAAMLGAKESLDVLEVRDNTAKQFVTNKFIEDLKPFTTKWENYKTLNDSAKMAAEYIDDKPYYIPYGLYQKVLYYRQDWFKEKGLTPPKTWQEVYEKGKALTDPAKNRYGYAYRGGAGGDNFSLMIMQAFVGDKINPNDSMFLKDGQTIFSSPEAKQAMELFTKIYQEASPKDSTNWAFAETVESFVSGVTAMLINDPEVISVTKEKMAEGTWATAPIPLGPSGKAPRFVGAAGWGMTSYTKHKEEAWKLIEFLSSPEQNLKFAKGIGLIPIHTSAQDDEFFKVGAYQAFINMNNNSKDYFMMRDATNYQGNGQFKKLQVENNQTMILGSMQLDKVLEQWDAYWKNEKATQKK</sequence>
<dbReference type="EMBL" id="WHOC01000138">
    <property type="protein sequence ID" value="NOU89064.1"/>
    <property type="molecule type" value="Genomic_DNA"/>
</dbReference>
<keyword evidence="2" id="KW-1185">Reference proteome</keyword>
<evidence type="ECO:0000313" key="1">
    <source>
        <dbReference type="EMBL" id="NOU89064.1"/>
    </source>
</evidence>
<dbReference type="InterPro" id="IPR006059">
    <property type="entry name" value="SBP"/>
</dbReference>
<dbReference type="InterPro" id="IPR050490">
    <property type="entry name" value="Bact_solute-bd_prot1"/>
</dbReference>
<dbReference type="SUPFAM" id="SSF53850">
    <property type="entry name" value="Periplasmic binding protein-like II"/>
    <property type="match status" value="1"/>
</dbReference>
<comment type="caution">
    <text evidence="1">The sequence shown here is derived from an EMBL/GenBank/DDBJ whole genome shotgun (WGS) entry which is preliminary data.</text>
</comment>
<dbReference type="CDD" id="cd13585">
    <property type="entry name" value="PBP2_TMBP_like"/>
    <property type="match status" value="1"/>
</dbReference>
<dbReference type="PANTHER" id="PTHR43649">
    <property type="entry name" value="ARABINOSE-BINDING PROTEIN-RELATED"/>
    <property type="match status" value="1"/>
</dbReference>
<dbReference type="Proteomes" id="UP000658690">
    <property type="component" value="Unassembled WGS sequence"/>
</dbReference>
<dbReference type="PANTHER" id="PTHR43649:SF12">
    <property type="entry name" value="DIACETYLCHITOBIOSE BINDING PROTEIN DASA"/>
    <property type="match status" value="1"/>
</dbReference>
<name>A0ABX1Z9L9_9BACL</name>
<accession>A0ABX1Z9L9</accession>
<dbReference type="Pfam" id="PF01547">
    <property type="entry name" value="SBP_bac_1"/>
    <property type="match status" value="1"/>
</dbReference>
<dbReference type="Gene3D" id="3.40.190.10">
    <property type="entry name" value="Periplasmic binding protein-like II"/>
    <property type="match status" value="1"/>
</dbReference>
<gene>
    <name evidence="1" type="ORF">GC102_25430</name>
</gene>
<proteinExistence type="predicted"/>
<dbReference type="RefSeq" id="WP_171692031.1">
    <property type="nucleotide sequence ID" value="NZ_WHOC01000138.1"/>
</dbReference>
<evidence type="ECO:0000313" key="2">
    <source>
        <dbReference type="Proteomes" id="UP000658690"/>
    </source>
</evidence>
<reference evidence="1 2" key="1">
    <citation type="submission" date="2019-10" db="EMBL/GenBank/DDBJ databases">
        <title>Description of Paenibacillus choica sp. nov.</title>
        <authorList>
            <person name="Carlier A."/>
            <person name="Qi S."/>
        </authorList>
    </citation>
    <scope>NUCLEOTIDE SEQUENCE [LARGE SCALE GENOMIC DNA]</scope>
    <source>
        <strain evidence="1 2">LMG 31460</strain>
    </source>
</reference>
<organism evidence="1 2">
    <name type="scientific">Paenibacillus germinis</name>
    <dbReference type="NCBI Taxonomy" id="2654979"/>
    <lineage>
        <taxon>Bacteria</taxon>
        <taxon>Bacillati</taxon>
        <taxon>Bacillota</taxon>
        <taxon>Bacilli</taxon>
        <taxon>Bacillales</taxon>
        <taxon>Paenibacillaceae</taxon>
        <taxon>Paenibacillus</taxon>
    </lineage>
</organism>
<dbReference type="PROSITE" id="PS51257">
    <property type="entry name" value="PROKAR_LIPOPROTEIN"/>
    <property type="match status" value="1"/>
</dbReference>